<feature type="domain" description="Integrase catalytic" evidence="2">
    <location>
        <begin position="121"/>
        <end position="281"/>
    </location>
</feature>
<dbReference type="PANTHER" id="PTHR46889">
    <property type="entry name" value="TRANSPOSASE INSF FOR INSERTION SEQUENCE IS3B-RELATED"/>
    <property type="match status" value="1"/>
</dbReference>
<dbReference type="InterPro" id="IPR050900">
    <property type="entry name" value="Transposase_IS3/IS150/IS904"/>
</dbReference>
<dbReference type="Gene3D" id="3.30.420.10">
    <property type="entry name" value="Ribonuclease H-like superfamily/Ribonuclease H"/>
    <property type="match status" value="1"/>
</dbReference>
<evidence type="ECO:0000256" key="1">
    <source>
        <dbReference type="ARBA" id="ARBA00002286"/>
    </source>
</evidence>
<dbReference type="AlphaFoldDB" id="A0A7W1WT05"/>
<evidence type="ECO:0000313" key="4">
    <source>
        <dbReference type="Proteomes" id="UP000535491"/>
    </source>
</evidence>
<accession>A0A7W1WT05</accession>
<comment type="caution">
    <text evidence="3">The sequence shown here is derived from an EMBL/GenBank/DDBJ whole genome shotgun (WGS) entry which is preliminary data.</text>
</comment>
<protein>
    <submittedName>
        <fullName evidence="3">IS3 family transposase</fullName>
    </submittedName>
</protein>
<dbReference type="Proteomes" id="UP000535491">
    <property type="component" value="Unassembled WGS sequence"/>
</dbReference>
<dbReference type="NCBIfam" id="NF033516">
    <property type="entry name" value="transpos_IS3"/>
    <property type="match status" value="1"/>
</dbReference>
<sequence length="281" mass="33418">MYECIHELRKEFCIEDLCKMAGVSRSGYYKWLCRKGRLNRWQLEEKDLMNRVKAVHSVRPSFGYRRVADRIRKDTGWNMSDKRVLRCMQKLDIQSRVRRKRNYEVGGVHQIFPNLLNRDFQPTRPLEKITTDVTYLYSRGKVQYMSVFLDLYNNEILEYEVSDRNDLQLVIRPLKRLLTKRKKDVTGTTTIHSNQGSQYTSKAYTLLLKQYGIKQSMSRKGTPLDNAPVESFFGWFKNELYTDYRPKSPEELLHAIKAHTCFHNHQRPQMKLKNQAPILIE</sequence>
<reference evidence="3 4" key="1">
    <citation type="submission" date="2020-07" db="EMBL/GenBank/DDBJ databases">
        <authorList>
            <person name="Feng H."/>
        </authorList>
    </citation>
    <scope>NUCLEOTIDE SEQUENCE [LARGE SCALE GENOMIC DNA]</scope>
    <source>
        <strain evidence="4">s-10</strain>
    </source>
</reference>
<organism evidence="3 4">
    <name type="scientific">Paenactinomyces guangxiensis</name>
    <dbReference type="NCBI Taxonomy" id="1490290"/>
    <lineage>
        <taxon>Bacteria</taxon>
        <taxon>Bacillati</taxon>
        <taxon>Bacillota</taxon>
        <taxon>Bacilli</taxon>
        <taxon>Bacillales</taxon>
        <taxon>Thermoactinomycetaceae</taxon>
        <taxon>Paenactinomyces</taxon>
    </lineage>
</organism>
<dbReference type="PANTHER" id="PTHR46889:SF5">
    <property type="entry name" value="INTEGRASE PROTEIN"/>
    <property type="match status" value="1"/>
</dbReference>
<dbReference type="InterPro" id="IPR048020">
    <property type="entry name" value="Transpos_IS3"/>
</dbReference>
<dbReference type="EMBL" id="JACEIQ010000016">
    <property type="protein sequence ID" value="MBA4495520.1"/>
    <property type="molecule type" value="Genomic_DNA"/>
</dbReference>
<dbReference type="InterPro" id="IPR012337">
    <property type="entry name" value="RNaseH-like_sf"/>
</dbReference>
<gene>
    <name evidence="3" type="ORF">H1191_14545</name>
</gene>
<dbReference type="InterPro" id="IPR025948">
    <property type="entry name" value="HTH-like_dom"/>
</dbReference>
<dbReference type="SUPFAM" id="SSF53098">
    <property type="entry name" value="Ribonuclease H-like"/>
    <property type="match status" value="1"/>
</dbReference>
<dbReference type="GO" id="GO:0003676">
    <property type="term" value="F:nucleic acid binding"/>
    <property type="evidence" value="ECO:0007669"/>
    <property type="project" value="InterPro"/>
</dbReference>
<keyword evidence="4" id="KW-1185">Reference proteome</keyword>
<name>A0A7W1WT05_9BACL</name>
<evidence type="ECO:0000313" key="3">
    <source>
        <dbReference type="EMBL" id="MBA4495520.1"/>
    </source>
</evidence>
<comment type="function">
    <text evidence="1">Involved in the transposition of the insertion sequence.</text>
</comment>
<dbReference type="InterPro" id="IPR036397">
    <property type="entry name" value="RNaseH_sf"/>
</dbReference>
<dbReference type="InterPro" id="IPR001584">
    <property type="entry name" value="Integrase_cat-core"/>
</dbReference>
<proteinExistence type="predicted"/>
<dbReference type="PROSITE" id="PS50994">
    <property type="entry name" value="INTEGRASE"/>
    <property type="match status" value="1"/>
</dbReference>
<dbReference type="Pfam" id="PF13276">
    <property type="entry name" value="HTH_21"/>
    <property type="match status" value="1"/>
</dbReference>
<dbReference type="Pfam" id="PF00665">
    <property type="entry name" value="rve"/>
    <property type="match status" value="1"/>
</dbReference>
<dbReference type="GO" id="GO:0015074">
    <property type="term" value="P:DNA integration"/>
    <property type="evidence" value="ECO:0007669"/>
    <property type="project" value="InterPro"/>
</dbReference>
<evidence type="ECO:0000259" key="2">
    <source>
        <dbReference type="PROSITE" id="PS50994"/>
    </source>
</evidence>